<feature type="transmembrane region" description="Helical" evidence="1">
    <location>
        <begin position="62"/>
        <end position="89"/>
    </location>
</feature>
<evidence type="ECO:0000313" key="2">
    <source>
        <dbReference type="EMBL" id="GAA3579562.1"/>
    </source>
</evidence>
<organism evidence="2 3">
    <name type="scientific">Amycolatopsis ultiminotia</name>
    <dbReference type="NCBI Taxonomy" id="543629"/>
    <lineage>
        <taxon>Bacteria</taxon>
        <taxon>Bacillati</taxon>
        <taxon>Actinomycetota</taxon>
        <taxon>Actinomycetes</taxon>
        <taxon>Pseudonocardiales</taxon>
        <taxon>Pseudonocardiaceae</taxon>
        <taxon>Amycolatopsis</taxon>
    </lineage>
</organism>
<keyword evidence="3" id="KW-1185">Reference proteome</keyword>
<sequence>MTVLADIGEKPGRSRVRVTVDWPPARPERRIATPEEMIAAGARVLARSGTGRHRKPDTREPWLSFLAGLLSAWAPMLWACLLPVAVVAVPAGLVLVASPQIGVAVGTFVAIAGLVGAAAARPRRAPSHRC</sequence>
<accession>A0ABP6Y9D3</accession>
<keyword evidence="1" id="KW-0812">Transmembrane</keyword>
<name>A0ABP6Y9D3_9PSEU</name>
<dbReference type="EMBL" id="BAAAZN010000024">
    <property type="protein sequence ID" value="GAA3579562.1"/>
    <property type="molecule type" value="Genomic_DNA"/>
</dbReference>
<comment type="caution">
    <text evidence="2">The sequence shown here is derived from an EMBL/GenBank/DDBJ whole genome shotgun (WGS) entry which is preliminary data.</text>
</comment>
<evidence type="ECO:0000313" key="3">
    <source>
        <dbReference type="Proteomes" id="UP001500689"/>
    </source>
</evidence>
<dbReference type="RefSeq" id="WP_344868108.1">
    <property type="nucleotide sequence ID" value="NZ_BAAAZN010000024.1"/>
</dbReference>
<protein>
    <submittedName>
        <fullName evidence="2">Uncharacterized protein</fullName>
    </submittedName>
</protein>
<dbReference type="Proteomes" id="UP001500689">
    <property type="component" value="Unassembled WGS sequence"/>
</dbReference>
<reference evidence="3" key="1">
    <citation type="journal article" date="2019" name="Int. J. Syst. Evol. Microbiol.">
        <title>The Global Catalogue of Microorganisms (GCM) 10K type strain sequencing project: providing services to taxonomists for standard genome sequencing and annotation.</title>
        <authorList>
            <consortium name="The Broad Institute Genomics Platform"/>
            <consortium name="The Broad Institute Genome Sequencing Center for Infectious Disease"/>
            <person name="Wu L."/>
            <person name="Ma J."/>
        </authorList>
    </citation>
    <scope>NUCLEOTIDE SEQUENCE [LARGE SCALE GENOMIC DNA]</scope>
    <source>
        <strain evidence="3">JCM 16898</strain>
    </source>
</reference>
<gene>
    <name evidence="2" type="ORF">GCM10022222_75440</name>
</gene>
<feature type="transmembrane region" description="Helical" evidence="1">
    <location>
        <begin position="101"/>
        <end position="120"/>
    </location>
</feature>
<proteinExistence type="predicted"/>
<evidence type="ECO:0000256" key="1">
    <source>
        <dbReference type="SAM" id="Phobius"/>
    </source>
</evidence>
<keyword evidence="1" id="KW-1133">Transmembrane helix</keyword>
<keyword evidence="1" id="KW-0472">Membrane</keyword>